<dbReference type="KEGG" id="fax:FUAX_46320"/>
<name>A0AAU9CSD3_9BACT</name>
<dbReference type="NCBIfam" id="TIGR03519">
    <property type="entry name" value="T9SS_PorP_fam"/>
    <property type="match status" value="1"/>
</dbReference>
<dbReference type="Proteomes" id="UP001348817">
    <property type="component" value="Plasmid pFA3"/>
</dbReference>
<gene>
    <name evidence="2" type="ORF">FUAX_46320</name>
</gene>
<dbReference type="InterPro" id="IPR019861">
    <property type="entry name" value="PorP/SprF_Bacteroidetes"/>
</dbReference>
<sequence>MKFFKDYKIRFCTFSSLCLAIVFFSSTTAVAQSSDYYFSLYHQNPQAINPAFSGLGGTSLNTGYRKTVTDFSGSPEMFLMGANVKVGSSETVRGHGLGGFVYSRKAGGFQHAVGGLSYAYHVPLKENLSLSGGAAFYYDRWNLDEEDLRPRDRSDVKYRELLDSDGRSTNYDVQVGVALNGESFYFGYTFSQRLGDVDVADGADALVGYSGHSFDAGYRRPFAGNFTFLGSAHYKVLTHADDSYMLAGRVAYKDVINGGLAYKDGSALALLLGFRTGKKLGISYAYDVPATEKSNVSDGAHEIVLEYRFSGRNMFFW</sequence>
<evidence type="ECO:0000313" key="3">
    <source>
        <dbReference type="Proteomes" id="UP001348817"/>
    </source>
</evidence>
<feature type="chain" id="PRO_5043717528" description="Type IX secretion system membrane protein PorP/SprF" evidence="1">
    <location>
        <begin position="32"/>
        <end position="317"/>
    </location>
</feature>
<dbReference type="RefSeq" id="WP_338395343.1">
    <property type="nucleotide sequence ID" value="NZ_AP025317.1"/>
</dbReference>
<geneLocation type="plasmid" evidence="2 3">
    <name>pFA3</name>
</geneLocation>
<dbReference type="EMBL" id="AP025317">
    <property type="protein sequence ID" value="BDD12200.1"/>
    <property type="molecule type" value="Genomic_DNA"/>
</dbReference>
<evidence type="ECO:0008006" key="4">
    <source>
        <dbReference type="Google" id="ProtNLM"/>
    </source>
</evidence>
<dbReference type="Pfam" id="PF11751">
    <property type="entry name" value="PorP_SprF"/>
    <property type="match status" value="1"/>
</dbReference>
<protein>
    <recommendedName>
        <fullName evidence="4">Type IX secretion system membrane protein PorP/SprF</fullName>
    </recommendedName>
</protein>
<evidence type="ECO:0000256" key="1">
    <source>
        <dbReference type="SAM" id="SignalP"/>
    </source>
</evidence>
<accession>A0AAU9CSD3</accession>
<keyword evidence="2" id="KW-0614">Plasmid</keyword>
<dbReference type="AlphaFoldDB" id="A0AAU9CSD3"/>
<proteinExistence type="predicted"/>
<reference evidence="2 3" key="1">
    <citation type="submission" date="2021-12" db="EMBL/GenBank/DDBJ databases">
        <title>Genome sequencing of bacteria with rrn-lacking chromosome and rrn-plasmid.</title>
        <authorList>
            <person name="Anda M."/>
            <person name="Iwasaki W."/>
        </authorList>
    </citation>
    <scope>NUCLEOTIDE SEQUENCE [LARGE SCALE GENOMIC DNA]</scope>
    <source>
        <strain evidence="2 3">DSM 100852</strain>
        <plasmid evidence="2 3">pFA3</plasmid>
    </source>
</reference>
<keyword evidence="3" id="KW-1185">Reference proteome</keyword>
<feature type="signal peptide" evidence="1">
    <location>
        <begin position="1"/>
        <end position="31"/>
    </location>
</feature>
<keyword evidence="1" id="KW-0732">Signal</keyword>
<organism evidence="2 3">
    <name type="scientific">Fulvitalea axinellae</name>
    <dbReference type="NCBI Taxonomy" id="1182444"/>
    <lineage>
        <taxon>Bacteria</taxon>
        <taxon>Pseudomonadati</taxon>
        <taxon>Bacteroidota</taxon>
        <taxon>Cytophagia</taxon>
        <taxon>Cytophagales</taxon>
        <taxon>Persicobacteraceae</taxon>
        <taxon>Fulvitalea</taxon>
    </lineage>
</organism>
<evidence type="ECO:0000313" key="2">
    <source>
        <dbReference type="EMBL" id="BDD12200.1"/>
    </source>
</evidence>